<keyword evidence="7" id="KW-1185">Reference proteome</keyword>
<evidence type="ECO:0000256" key="1">
    <source>
        <dbReference type="ARBA" id="ARBA00023239"/>
    </source>
</evidence>
<keyword evidence="2" id="KW-0119">Carbohydrate metabolism</keyword>
<evidence type="ECO:0000256" key="4">
    <source>
        <dbReference type="ARBA" id="ARBA00047208"/>
    </source>
</evidence>
<dbReference type="Proteomes" id="UP001204144">
    <property type="component" value="Unassembled WGS sequence"/>
</dbReference>
<protein>
    <recommendedName>
        <fullName evidence="4">C-deglycosylation enzyme beta subunit</fullName>
    </recommendedName>
</protein>
<proteinExistence type="inferred from homology"/>
<evidence type="ECO:0000259" key="5">
    <source>
        <dbReference type="Pfam" id="PF19906"/>
    </source>
</evidence>
<organism evidence="6 7">
    <name type="scientific">Lacihabitans soyangensis</name>
    <dbReference type="NCBI Taxonomy" id="869394"/>
    <lineage>
        <taxon>Bacteria</taxon>
        <taxon>Pseudomonadati</taxon>
        <taxon>Bacteroidota</taxon>
        <taxon>Cytophagia</taxon>
        <taxon>Cytophagales</taxon>
        <taxon>Leadbetterellaceae</taxon>
        <taxon>Lacihabitans</taxon>
    </lineage>
</organism>
<reference evidence="6 7" key="1">
    <citation type="submission" date="2018-11" db="EMBL/GenBank/DDBJ databases">
        <title>Novel bacteria species description.</title>
        <authorList>
            <person name="Han J.-H."/>
        </authorList>
    </citation>
    <scope>NUCLEOTIDE SEQUENCE [LARGE SCALE GENOMIC DNA]</scope>
    <source>
        <strain evidence="6 7">KCTC23259</strain>
    </source>
</reference>
<evidence type="ECO:0000313" key="7">
    <source>
        <dbReference type="Proteomes" id="UP001204144"/>
    </source>
</evidence>
<keyword evidence="1" id="KW-0456">Lyase</keyword>
<evidence type="ECO:0000256" key="2">
    <source>
        <dbReference type="ARBA" id="ARBA00023277"/>
    </source>
</evidence>
<dbReference type="EMBL" id="RJUF01000184">
    <property type="protein sequence ID" value="MCP9765549.1"/>
    <property type="molecule type" value="Genomic_DNA"/>
</dbReference>
<dbReference type="AlphaFoldDB" id="A0AAE3KV19"/>
<name>A0AAE3KV19_9BACT</name>
<comment type="similarity">
    <text evidence="3">Belongs to the C-glycoside deglycosidase beta subunit family.</text>
</comment>
<dbReference type="Pfam" id="PF19906">
    <property type="entry name" value="CGDB"/>
    <property type="match status" value="1"/>
</dbReference>
<sequence length="124" mass="14072">MYEKYMIVPELAKKTEKGFEIGARLPYYRGVSLSMVEEIEVTLDGETLPQSDVSILINGKTYNLEQRENELDDRWEMGEVATLAIAKSGELPAGEHKLGLKINLRIGYMPFPSIRIAERNIIIN</sequence>
<accession>A0AAE3KV19</accession>
<dbReference type="GO" id="GO:0016829">
    <property type="term" value="F:lyase activity"/>
    <property type="evidence" value="ECO:0007669"/>
    <property type="project" value="UniProtKB-KW"/>
</dbReference>
<dbReference type="InterPro" id="IPR045959">
    <property type="entry name" value="CGDB"/>
</dbReference>
<gene>
    <name evidence="6" type="ORF">EGI31_21650</name>
</gene>
<comment type="caution">
    <text evidence="6">The sequence shown here is derived from an EMBL/GenBank/DDBJ whole genome shotgun (WGS) entry which is preliminary data.</text>
</comment>
<evidence type="ECO:0000313" key="6">
    <source>
        <dbReference type="EMBL" id="MCP9765549.1"/>
    </source>
</evidence>
<dbReference type="RefSeq" id="WP_255039264.1">
    <property type="nucleotide sequence ID" value="NZ_RJUF01000184.1"/>
</dbReference>
<evidence type="ECO:0000256" key="3">
    <source>
        <dbReference type="ARBA" id="ARBA00046336"/>
    </source>
</evidence>
<feature type="domain" description="C-glycoside deglycosidase beta subunit" evidence="5">
    <location>
        <begin position="4"/>
        <end position="108"/>
    </location>
</feature>